<keyword evidence="1" id="KW-0732">Signal</keyword>
<proteinExistence type="predicted"/>
<sequence>MWFDLIFVAIICYIKLVTCFYIESEAMKPCPDVKPQKNIDVDKLLGTWHLSLLVLDSAHEDFVETEMCVTGEISRLNSTLIRQIWTVQSEDIFNEPSAVLEFPTTVDKSGVWKVHTPLGGELKATVFDSHPTSHIIVTHCGLHMGRLVHLWTAAVTRSRTLSPILRLRMTSALIENGYDPVVSKVITWHKC</sequence>
<comment type="caution">
    <text evidence="2">The sequence shown here is derived from an EMBL/GenBank/DDBJ whole genome shotgun (WGS) entry which is preliminary data.</text>
</comment>
<protein>
    <recommendedName>
        <fullName evidence="4">Lipocalin/cytosolic fatty-acid binding domain-containing protein</fullName>
    </recommendedName>
</protein>
<dbReference type="SMR" id="A0A482WEX1"/>
<evidence type="ECO:0008006" key="4">
    <source>
        <dbReference type="Google" id="ProtNLM"/>
    </source>
</evidence>
<dbReference type="OrthoDB" id="6588810at2759"/>
<evidence type="ECO:0000313" key="2">
    <source>
        <dbReference type="EMBL" id="RZF32053.1"/>
    </source>
</evidence>
<accession>A0A482WEX1</accession>
<name>A0A482WEX1_LAOST</name>
<dbReference type="InParanoid" id="A0A482WEX1"/>
<gene>
    <name evidence="2" type="ORF">LSTR_LSTR005957</name>
</gene>
<dbReference type="Gene3D" id="2.40.128.20">
    <property type="match status" value="1"/>
</dbReference>
<dbReference type="InterPro" id="IPR012674">
    <property type="entry name" value="Calycin"/>
</dbReference>
<dbReference type="AlphaFoldDB" id="A0A482WEX1"/>
<dbReference type="Proteomes" id="UP000291343">
    <property type="component" value="Unassembled WGS sequence"/>
</dbReference>
<dbReference type="SUPFAM" id="SSF50814">
    <property type="entry name" value="Lipocalins"/>
    <property type="match status" value="1"/>
</dbReference>
<reference evidence="2 3" key="1">
    <citation type="journal article" date="2017" name="Gigascience">
        <title>Genome sequence of the small brown planthopper, Laodelphax striatellus.</title>
        <authorList>
            <person name="Zhu J."/>
            <person name="Jiang F."/>
            <person name="Wang X."/>
            <person name="Yang P."/>
            <person name="Bao Y."/>
            <person name="Zhao W."/>
            <person name="Wang W."/>
            <person name="Lu H."/>
            <person name="Wang Q."/>
            <person name="Cui N."/>
            <person name="Li J."/>
            <person name="Chen X."/>
            <person name="Luo L."/>
            <person name="Yu J."/>
            <person name="Kang L."/>
            <person name="Cui F."/>
        </authorList>
    </citation>
    <scope>NUCLEOTIDE SEQUENCE [LARGE SCALE GENOMIC DNA]</scope>
    <source>
        <strain evidence="2">Lst14</strain>
    </source>
</reference>
<feature type="chain" id="PRO_5019767978" description="Lipocalin/cytosolic fatty-acid binding domain-containing protein" evidence="1">
    <location>
        <begin position="20"/>
        <end position="191"/>
    </location>
</feature>
<keyword evidence="3" id="KW-1185">Reference proteome</keyword>
<organism evidence="2 3">
    <name type="scientific">Laodelphax striatellus</name>
    <name type="common">Small brown planthopper</name>
    <name type="synonym">Delphax striatella</name>
    <dbReference type="NCBI Taxonomy" id="195883"/>
    <lineage>
        <taxon>Eukaryota</taxon>
        <taxon>Metazoa</taxon>
        <taxon>Ecdysozoa</taxon>
        <taxon>Arthropoda</taxon>
        <taxon>Hexapoda</taxon>
        <taxon>Insecta</taxon>
        <taxon>Pterygota</taxon>
        <taxon>Neoptera</taxon>
        <taxon>Paraneoptera</taxon>
        <taxon>Hemiptera</taxon>
        <taxon>Auchenorrhyncha</taxon>
        <taxon>Fulgoroidea</taxon>
        <taxon>Delphacidae</taxon>
        <taxon>Criomorphinae</taxon>
        <taxon>Laodelphax</taxon>
    </lineage>
</organism>
<evidence type="ECO:0000313" key="3">
    <source>
        <dbReference type="Proteomes" id="UP000291343"/>
    </source>
</evidence>
<evidence type="ECO:0000256" key="1">
    <source>
        <dbReference type="SAM" id="SignalP"/>
    </source>
</evidence>
<feature type="signal peptide" evidence="1">
    <location>
        <begin position="1"/>
        <end position="19"/>
    </location>
</feature>
<dbReference type="EMBL" id="QKKF02037604">
    <property type="protein sequence ID" value="RZF32053.1"/>
    <property type="molecule type" value="Genomic_DNA"/>
</dbReference>